<proteinExistence type="predicted"/>
<accession>A0A1Y1CMN1</accession>
<gene>
    <name evidence="1" type="ORF">ALGA_3380</name>
</gene>
<reference evidence="2" key="2">
    <citation type="journal article" date="2020" name="Antonie Van Leeuwenhoek">
        <title>Labilibaculum antarcticum sp. nov., a novel facultative anaerobic, psychrotorelant bacterium isolated from marine sediment of Antarctica.</title>
        <authorList>
            <person name="Watanabe M."/>
            <person name="Kojima H."/>
            <person name="Fukui M."/>
        </authorList>
    </citation>
    <scope>NUCLEOTIDE SEQUENCE [LARGE SCALE GENOMIC DNA]</scope>
    <source>
        <strain evidence="2">SPP2</strain>
    </source>
</reference>
<protein>
    <submittedName>
        <fullName evidence="1">Uncharacterized protein</fullName>
    </submittedName>
</protein>
<dbReference type="AlphaFoldDB" id="A0A1Y1CMN1"/>
<evidence type="ECO:0000313" key="2">
    <source>
        <dbReference type="Proteomes" id="UP000218267"/>
    </source>
</evidence>
<keyword evidence="2" id="KW-1185">Reference proteome</keyword>
<reference evidence="1 2" key="1">
    <citation type="journal article" date="2018" name="Mar. Genomics">
        <title>Complete genome sequence of Marinifilaceae bacterium strain SPP2, isolated from the Antarctic marine sediment.</title>
        <authorList>
            <person name="Watanabe M."/>
            <person name="Kojima H."/>
            <person name="Fukui M."/>
        </authorList>
    </citation>
    <scope>NUCLEOTIDE SEQUENCE [LARGE SCALE GENOMIC DNA]</scope>
    <source>
        <strain evidence="1 2">SPP2</strain>
    </source>
</reference>
<dbReference type="KEGG" id="mbas:ALGA_3380"/>
<organism evidence="1 2">
    <name type="scientific">Labilibaculum antarcticum</name>
    <dbReference type="NCBI Taxonomy" id="1717717"/>
    <lineage>
        <taxon>Bacteria</taxon>
        <taxon>Pseudomonadati</taxon>
        <taxon>Bacteroidota</taxon>
        <taxon>Bacteroidia</taxon>
        <taxon>Marinilabiliales</taxon>
        <taxon>Marinifilaceae</taxon>
        <taxon>Labilibaculum</taxon>
    </lineage>
</organism>
<dbReference type="EMBL" id="AP018042">
    <property type="protein sequence ID" value="BAX81678.1"/>
    <property type="molecule type" value="Genomic_DNA"/>
</dbReference>
<name>A0A1Y1CMN1_9BACT</name>
<evidence type="ECO:0000313" key="1">
    <source>
        <dbReference type="EMBL" id="BAX81678.1"/>
    </source>
</evidence>
<sequence>MTKMKQTLIILTLLISALWSCKTKTETKTKTASSEKEEIQTISINKFENYVSTLEQIPLPLNHNPLAELPKLSKHIIKVDLKNSSTLGQVNH</sequence>
<dbReference type="Proteomes" id="UP000218267">
    <property type="component" value="Chromosome"/>
</dbReference>